<proteinExistence type="predicted"/>
<protein>
    <recommendedName>
        <fullName evidence="3">Iron-only hydrogenase system regulator</fullName>
    </recommendedName>
</protein>
<dbReference type="InterPro" id="IPR027271">
    <property type="entry name" value="Acetolactate_synth/TF_NikR_C"/>
</dbReference>
<dbReference type="Proteomes" id="UP000285961">
    <property type="component" value="Unassembled WGS sequence"/>
</dbReference>
<dbReference type="AlphaFoldDB" id="A0A419F2D8"/>
<evidence type="ECO:0000313" key="2">
    <source>
        <dbReference type="Proteomes" id="UP000285961"/>
    </source>
</evidence>
<accession>A0A419F2D8</accession>
<dbReference type="InterPro" id="IPR045865">
    <property type="entry name" value="ACT-like_dom_sf"/>
</dbReference>
<dbReference type="SUPFAM" id="SSF55021">
    <property type="entry name" value="ACT-like"/>
    <property type="match status" value="1"/>
</dbReference>
<sequence length="83" mass="9308">MAKRIILGVQISNRVKSVPDVQKVLTEFGCNIKTRLGLHEVDDKSCSTVGLVILETFGPEKQVLALENRLKKIKGIKVRKMTF</sequence>
<dbReference type="Gene3D" id="3.30.70.1150">
    <property type="entry name" value="ACT-like. Chain A, domain 2"/>
    <property type="match status" value="1"/>
</dbReference>
<gene>
    <name evidence="1" type="ORF">C4532_05765</name>
</gene>
<organism evidence="1 2">
    <name type="scientific">Candidatus Abyssobacteria bacterium SURF_17</name>
    <dbReference type="NCBI Taxonomy" id="2093361"/>
    <lineage>
        <taxon>Bacteria</taxon>
        <taxon>Pseudomonadati</taxon>
        <taxon>Candidatus Hydrogenedentota</taxon>
        <taxon>Candidatus Abyssobacteria</taxon>
    </lineage>
</organism>
<reference evidence="1 2" key="1">
    <citation type="journal article" date="2017" name="ISME J.">
        <title>Energy and carbon metabolisms in a deep terrestrial subsurface fluid microbial community.</title>
        <authorList>
            <person name="Momper L."/>
            <person name="Jungbluth S.P."/>
            <person name="Lee M.D."/>
            <person name="Amend J.P."/>
        </authorList>
    </citation>
    <scope>NUCLEOTIDE SEQUENCE [LARGE SCALE GENOMIC DNA]</scope>
    <source>
        <strain evidence="1">SURF_17</strain>
    </source>
</reference>
<dbReference type="EMBL" id="QZKI01000043">
    <property type="protein sequence ID" value="RJP72572.1"/>
    <property type="molecule type" value="Genomic_DNA"/>
</dbReference>
<comment type="caution">
    <text evidence="1">The sequence shown here is derived from an EMBL/GenBank/DDBJ whole genome shotgun (WGS) entry which is preliminary data.</text>
</comment>
<evidence type="ECO:0008006" key="3">
    <source>
        <dbReference type="Google" id="ProtNLM"/>
    </source>
</evidence>
<evidence type="ECO:0000313" key="1">
    <source>
        <dbReference type="EMBL" id="RJP72572.1"/>
    </source>
</evidence>
<name>A0A419F2D8_9BACT</name>